<dbReference type="EMBL" id="CM056807">
    <property type="protein sequence ID" value="KAJ8705827.1"/>
    <property type="molecule type" value="Genomic_DNA"/>
</dbReference>
<sequence>MASCTKFKRRDGTAGIRGHFYETKLISLIYFRAIHDDTIEEFQLASNVDNIGAFDDICFRAKVVGFDKPVSVFIQAKHKEKKNKVLTIDWSTYFTSYLNIRKQFDPSKEDWFYKSTFNEAECLFVIYTTAKDEFGNNCDIESSYSSIVDDLIDTGGNAKRPDQHDERVELLCEIAMREQMLHLAERIAQRIHDEINLDMLMSDEVVQRYHFILAQRVMHVSEIQSSGHRVATFRPDFFDTHEQYLTIFKDTLFKEILKRRQIDTDNIPQLLSEFLADPTDATKLSEVIGTVITYNKGDLEMNKLYTEYFTPHLKRVYVSQAIVEQAVELAAKQILLSAEFKIIVPSSFGNKDLTLSSNEKKKMKRINHLTSRLADLLDKFELSKTVIINESLEEGLLRLDGGLAGAIGNLFVLDDDNKLMKITDDYQSLGTDAKLLYERLNEEIKLINEEKKQRQEKEVDLCEYKFSFNVNKFPKVLLEYGDYEKKLAIDFLNKLIIYSNQADEKAVEKNLKDEIEESLTLSDSVYANFDDIFLKYHNEIQTWWLQPKEADYLTKNGELFKKATSYMIADPLMSSISVPYVRLMKQYNYTFTEDAVNSLNLQDQDLRTIIVAECSILTVAKVMQYLINKDYVALDIGHIVRLPTDLRNALRRELHFTNEEKVLIFVCDGTIDNKNKKAFKNIAEAVRANRTIIITNESSVVKVKRYFRTARVAYDQRNALIDMSEECRKRVFESAKVEFEDMKVELLPLLAPRRQG</sequence>
<comment type="caution">
    <text evidence="1">The sequence shown here is derived from an EMBL/GenBank/DDBJ whole genome shotgun (WGS) entry which is preliminary data.</text>
</comment>
<name>A0ACC2Q1C8_9NEOP</name>
<organism evidence="1 2">
    <name type="scientific">Mythimna loreyi</name>
    <dbReference type="NCBI Taxonomy" id="667449"/>
    <lineage>
        <taxon>Eukaryota</taxon>
        <taxon>Metazoa</taxon>
        <taxon>Ecdysozoa</taxon>
        <taxon>Arthropoda</taxon>
        <taxon>Hexapoda</taxon>
        <taxon>Insecta</taxon>
        <taxon>Pterygota</taxon>
        <taxon>Neoptera</taxon>
        <taxon>Endopterygota</taxon>
        <taxon>Lepidoptera</taxon>
        <taxon>Glossata</taxon>
        <taxon>Ditrysia</taxon>
        <taxon>Noctuoidea</taxon>
        <taxon>Noctuidae</taxon>
        <taxon>Noctuinae</taxon>
        <taxon>Hadenini</taxon>
        <taxon>Mythimna</taxon>
    </lineage>
</organism>
<protein>
    <submittedName>
        <fullName evidence="1">Uncharacterized protein</fullName>
    </submittedName>
</protein>
<reference evidence="1" key="1">
    <citation type="submission" date="2023-03" db="EMBL/GenBank/DDBJ databases">
        <title>Chromosome-level genomes of two armyworms, Mythimna separata and Mythimna loreyi, provide insights into the biosynthesis and reception of sex pheromones.</title>
        <authorList>
            <person name="Zhao H."/>
        </authorList>
    </citation>
    <scope>NUCLEOTIDE SEQUENCE</scope>
    <source>
        <strain evidence="1">BeijingLab</strain>
    </source>
</reference>
<keyword evidence="2" id="KW-1185">Reference proteome</keyword>
<proteinExistence type="predicted"/>
<evidence type="ECO:0000313" key="1">
    <source>
        <dbReference type="EMBL" id="KAJ8705827.1"/>
    </source>
</evidence>
<evidence type="ECO:0000313" key="2">
    <source>
        <dbReference type="Proteomes" id="UP001231649"/>
    </source>
</evidence>
<accession>A0ACC2Q1C8</accession>
<gene>
    <name evidence="1" type="ORF">PYW08_012873</name>
</gene>
<dbReference type="Proteomes" id="UP001231649">
    <property type="component" value="Chromosome 31"/>
</dbReference>